<name>A0A7H9HQF5_9SACH</name>
<evidence type="ECO:0000256" key="1">
    <source>
        <dbReference type="SAM" id="MobiDB-lite"/>
    </source>
</evidence>
<protein>
    <submittedName>
        <fullName evidence="2">Uncharacterized protein</fullName>
    </submittedName>
</protein>
<feature type="compositionally biased region" description="Basic and acidic residues" evidence="1">
    <location>
        <begin position="294"/>
        <end position="310"/>
    </location>
</feature>
<keyword evidence="3" id="KW-1185">Reference proteome</keyword>
<dbReference type="Proteomes" id="UP000510647">
    <property type="component" value="Chromosome 4"/>
</dbReference>
<dbReference type="EMBL" id="CP059270">
    <property type="protein sequence ID" value="QLQ80024.1"/>
    <property type="molecule type" value="Genomic_DNA"/>
</dbReference>
<feature type="region of interest" description="Disordered" evidence="1">
    <location>
        <begin position="287"/>
        <end position="310"/>
    </location>
</feature>
<reference evidence="2 3" key="1">
    <citation type="submission" date="2020-06" db="EMBL/GenBank/DDBJ databases">
        <title>The yeast mating-type switching endonuclease HO is a domesticated member of an unorthodox homing genetic element family.</title>
        <authorList>
            <person name="Coughlan A.Y."/>
            <person name="Lombardi L."/>
            <person name="Braun-Galleani S."/>
            <person name="Martos A.R."/>
            <person name="Galeote V."/>
            <person name="Bigey F."/>
            <person name="Dequin S."/>
            <person name="Byrne K.P."/>
            <person name="Wolfe K.H."/>
        </authorList>
    </citation>
    <scope>NUCLEOTIDE SEQUENCE [LARGE SCALE GENOMIC DNA]</scope>
    <source>
        <strain evidence="2 3">CBS2947</strain>
    </source>
</reference>
<dbReference type="Gene3D" id="3.40.50.10130">
    <property type="match status" value="1"/>
</dbReference>
<dbReference type="AlphaFoldDB" id="A0A7H9HQF5"/>
<proteinExistence type="predicted"/>
<gene>
    <name evidence="2" type="ORF">HG537_0D00240</name>
</gene>
<sequence length="668" mass="77334">MFFTSWETSDSSQELAADVGGYDKIYNRTRESISLERKAQRLLKNVSKLQSFGVQFEKLELSEFIQSYVADIIRFKRKPNDRCLPRWPENDTYRCCEHETKFIKERIKIEGPSLAVLRWVRNIGKKGLEFHKVGYANEHDLKSVVEARRKVSPEVTFMPSILQHRILHTEDETLTNAILPCRTGSWKFAEEPLTHDLANAYMIHNVSLTVVKKPRNIVQPTEWRVEGVFHDCDDSIKRMQERIWEFDFDASDFYDSMQYQCKSKPANLDSDSKILREQVKGLQRNPLANPRTLISEELRSRRDTGHKSEGSRWSLAFPNLKYRSTDLIDTTKLTSTLEIYRLESNTQIDHRDQLQATVAASTSHKAENMEPNSPLTPHAASIIDEDLKSFSTVKRRKTARTRTQQNKGHEAQPLSVKVLRSHDKTLADREVNIQGTAMPNHVACPLDTMDARSTAFDPSNLSNARKFILINLSQIKHNQRVLQFLAQASGLKIVQQESPLLCDLILNAKTCIIRLQLNKFFQISQDKTLFYENALANLLAEFTKVIILLEYDTSTEEAARDVFWKVRHFLNRPEFETHLTSDHHQAVATWICMLAQKYSSDFDDQAFESVSDDEELLLALNFNKFHTKLLLSEHSISQLLLMALHEESQRIMTPSQRHRLLDLMQLEW</sequence>
<dbReference type="OrthoDB" id="4069286at2759"/>
<organism evidence="2 3">
    <name type="scientific">Torulaspora globosa</name>
    <dbReference type="NCBI Taxonomy" id="48254"/>
    <lineage>
        <taxon>Eukaryota</taxon>
        <taxon>Fungi</taxon>
        <taxon>Dikarya</taxon>
        <taxon>Ascomycota</taxon>
        <taxon>Saccharomycotina</taxon>
        <taxon>Saccharomycetes</taxon>
        <taxon>Saccharomycetales</taxon>
        <taxon>Saccharomycetaceae</taxon>
        <taxon>Torulaspora</taxon>
    </lineage>
</organism>
<accession>A0A7H9HQF5</accession>
<evidence type="ECO:0000313" key="2">
    <source>
        <dbReference type="EMBL" id="QLQ80024.1"/>
    </source>
</evidence>
<evidence type="ECO:0000313" key="3">
    <source>
        <dbReference type="Proteomes" id="UP000510647"/>
    </source>
</evidence>